<keyword evidence="3" id="KW-1185">Reference proteome</keyword>
<protein>
    <submittedName>
        <fullName evidence="2">Uncharacterized protein</fullName>
    </submittedName>
</protein>
<gene>
    <name evidence="2" type="ORF">ACFFLS_10055</name>
</gene>
<evidence type="ECO:0000256" key="1">
    <source>
        <dbReference type="SAM" id="MobiDB-lite"/>
    </source>
</evidence>
<feature type="region of interest" description="Disordered" evidence="1">
    <location>
        <begin position="565"/>
        <end position="618"/>
    </location>
</feature>
<organism evidence="2 3">
    <name type="scientific">Flavobacterium procerum</name>
    <dbReference type="NCBI Taxonomy" id="1455569"/>
    <lineage>
        <taxon>Bacteria</taxon>
        <taxon>Pseudomonadati</taxon>
        <taxon>Bacteroidota</taxon>
        <taxon>Flavobacteriia</taxon>
        <taxon>Flavobacteriales</taxon>
        <taxon>Flavobacteriaceae</taxon>
        <taxon>Flavobacterium</taxon>
    </lineage>
</organism>
<reference evidence="2 3" key="1">
    <citation type="submission" date="2024-09" db="EMBL/GenBank/DDBJ databases">
        <authorList>
            <person name="Sun Q."/>
            <person name="Mori K."/>
        </authorList>
    </citation>
    <scope>NUCLEOTIDE SEQUENCE [LARGE SCALE GENOMIC DNA]</scope>
    <source>
        <strain evidence="2 3">CGMCC 1.12926</strain>
    </source>
</reference>
<evidence type="ECO:0000313" key="2">
    <source>
        <dbReference type="EMBL" id="MFC0077383.1"/>
    </source>
</evidence>
<accession>A0ABV6BQU8</accession>
<dbReference type="Proteomes" id="UP001589734">
    <property type="component" value="Unassembled WGS sequence"/>
</dbReference>
<sequence length="751" mass="86719">MIKNHNIVLKDTSASEMARFRQIMLNIWRQQIEDDKNAGKMVNAFKNSRISTNHYSVFITEVIDCIKRYIGQVHPKMLFIDLIGLPNSSPEKTGIMFYNDSQGTQKTGAIDLEYNHFTGLNLIPKTFKANIEIGTFHTEFTLKIFDHNLEEIAFKFTVYDFDHFLALINSLGIVISQEKIMDFYRKKIKEANNYPYKLDVIYESLPKTLFGKMDDVELYEHLNIILHSIFPYEKATPTNFDTNEDKAVLQILYAIRNRRGLYTMLRDTNLLYKIYSKLHGEEIQDLLRFLTRLVAEFDDTTPTDTVYFDNSYYLFRDTHLKTEWLGRDISIDNYIDKTIVIGRPRMAVNPKELDKMYPPGVEKVYTTQEYFIKNKSFNPLAKLNFGTKLGELGEQKGDENTFVIALKLHNMATKQYNWDLFNVVTDFLSLLSSYGALRIVIAETAPAAARALAGLVLAKDATHYTLLSNKTLEKWHENGYGWLANLWIAFSVTVDLASFGLPNLSKIAKEGNAAAELAETAEEAKEIKRVADEANKIVKAETGKDVSKMTEKEFEKFIRKTKKKEENNPEQYGEFIDTPENLPGKKAPKENINAKRESRKKEISKETEKGNWRDKDHNKKKIFSNDQLETFIEIELIHDTKVRPSEAGEAGDVVGLTGRWAGKTFDAAGLPNDLGAIKGWEYKFIRNLKRFKESIDEHFGKLTKSPPLDKFVLDLRYIDKYPSQTKKEILDYLEDNYSLYMNNKDKFEIIF</sequence>
<proteinExistence type="predicted"/>
<name>A0ABV6BQU8_9FLAO</name>
<comment type="caution">
    <text evidence="2">The sequence shown here is derived from an EMBL/GenBank/DDBJ whole genome shotgun (WGS) entry which is preliminary data.</text>
</comment>
<dbReference type="EMBL" id="JBHLYW010000008">
    <property type="protein sequence ID" value="MFC0077383.1"/>
    <property type="molecule type" value="Genomic_DNA"/>
</dbReference>
<dbReference type="RefSeq" id="WP_379689346.1">
    <property type="nucleotide sequence ID" value="NZ_JBHLYW010000008.1"/>
</dbReference>
<feature type="compositionally biased region" description="Basic and acidic residues" evidence="1">
    <location>
        <begin position="587"/>
        <end position="617"/>
    </location>
</feature>
<evidence type="ECO:0000313" key="3">
    <source>
        <dbReference type="Proteomes" id="UP001589734"/>
    </source>
</evidence>